<sequence length="241" mass="24289">MQIYNTTVARLTYRGLLGRRRALLLFGLPGLLLVVAGAVRLLAGRDEATAVGMLGGFALATVVPLVGVIVGTGATGPEIDDGSIVYLLAKPLSRPGIVLTKLAVAAGTTIAFAAVPTYLAGLLLAGNGGRIAVAFGAAAAVASVAYAALFLFLGIVTRHAVVVGLVYALVWEGVVGSFIPGAKALSVQQWALALAQETAAAGTVTSEVGLPLASALLAVLTATATWFAVQRLRSLTLAGEA</sequence>
<name>A0ABN3L275_9ACTN</name>
<gene>
    <name evidence="2" type="ORF">GCM10010406_10790</name>
</gene>
<feature type="transmembrane region" description="Helical" evidence="1">
    <location>
        <begin position="160"/>
        <end position="179"/>
    </location>
</feature>
<dbReference type="PANTHER" id="PTHR37305">
    <property type="entry name" value="INTEGRAL MEMBRANE PROTEIN-RELATED"/>
    <property type="match status" value="1"/>
</dbReference>
<comment type="caution">
    <text evidence="2">The sequence shown here is derived from an EMBL/GenBank/DDBJ whole genome shotgun (WGS) entry which is preliminary data.</text>
</comment>
<keyword evidence="1" id="KW-0472">Membrane</keyword>
<keyword evidence="3" id="KW-1185">Reference proteome</keyword>
<dbReference type="PANTHER" id="PTHR37305:SF1">
    <property type="entry name" value="MEMBRANE PROTEIN"/>
    <property type="match status" value="1"/>
</dbReference>
<feature type="transmembrane region" description="Helical" evidence="1">
    <location>
        <begin position="208"/>
        <end position="229"/>
    </location>
</feature>
<feature type="transmembrane region" description="Helical" evidence="1">
    <location>
        <begin position="131"/>
        <end position="153"/>
    </location>
</feature>
<feature type="transmembrane region" description="Helical" evidence="1">
    <location>
        <begin position="102"/>
        <end position="125"/>
    </location>
</feature>
<keyword evidence="1" id="KW-0812">Transmembrane</keyword>
<dbReference type="EMBL" id="BAAATA010000004">
    <property type="protein sequence ID" value="GAA2476457.1"/>
    <property type="molecule type" value="Genomic_DNA"/>
</dbReference>
<feature type="transmembrane region" description="Helical" evidence="1">
    <location>
        <begin position="49"/>
        <end position="70"/>
    </location>
</feature>
<organism evidence="2 3">
    <name type="scientific">Streptomyces thermolineatus</name>
    <dbReference type="NCBI Taxonomy" id="44033"/>
    <lineage>
        <taxon>Bacteria</taxon>
        <taxon>Bacillati</taxon>
        <taxon>Actinomycetota</taxon>
        <taxon>Actinomycetes</taxon>
        <taxon>Kitasatosporales</taxon>
        <taxon>Streptomycetaceae</taxon>
        <taxon>Streptomyces</taxon>
    </lineage>
</organism>
<keyword evidence="1" id="KW-1133">Transmembrane helix</keyword>
<evidence type="ECO:0000313" key="2">
    <source>
        <dbReference type="EMBL" id="GAA2476457.1"/>
    </source>
</evidence>
<proteinExistence type="predicted"/>
<protein>
    <submittedName>
        <fullName evidence="2">ABC transporter permease</fullName>
    </submittedName>
</protein>
<reference evidence="2 3" key="1">
    <citation type="journal article" date="2019" name="Int. J. Syst. Evol. Microbiol.">
        <title>The Global Catalogue of Microorganisms (GCM) 10K type strain sequencing project: providing services to taxonomists for standard genome sequencing and annotation.</title>
        <authorList>
            <consortium name="The Broad Institute Genomics Platform"/>
            <consortium name="The Broad Institute Genome Sequencing Center for Infectious Disease"/>
            <person name="Wu L."/>
            <person name="Ma J."/>
        </authorList>
    </citation>
    <scope>NUCLEOTIDE SEQUENCE [LARGE SCALE GENOMIC DNA]</scope>
    <source>
        <strain evidence="2 3">JCM 6307</strain>
    </source>
</reference>
<feature type="transmembrane region" description="Helical" evidence="1">
    <location>
        <begin position="21"/>
        <end position="43"/>
    </location>
</feature>
<evidence type="ECO:0000256" key="1">
    <source>
        <dbReference type="SAM" id="Phobius"/>
    </source>
</evidence>
<dbReference type="Proteomes" id="UP001501358">
    <property type="component" value="Unassembled WGS sequence"/>
</dbReference>
<accession>A0ABN3L275</accession>
<evidence type="ECO:0000313" key="3">
    <source>
        <dbReference type="Proteomes" id="UP001501358"/>
    </source>
</evidence>